<dbReference type="Pfam" id="PF00554">
    <property type="entry name" value="RHD_DNA_bind"/>
    <property type="match status" value="1"/>
</dbReference>
<keyword evidence="3" id="KW-0963">Cytoplasm</keyword>
<dbReference type="InterPro" id="IPR002909">
    <property type="entry name" value="IPT_dom"/>
</dbReference>
<dbReference type="InterPro" id="IPR014756">
    <property type="entry name" value="Ig_E-set"/>
</dbReference>
<feature type="region of interest" description="Disordered" evidence="9">
    <location>
        <begin position="1"/>
        <end position="111"/>
    </location>
</feature>
<evidence type="ECO:0000256" key="7">
    <source>
        <dbReference type="ARBA" id="ARBA00023163"/>
    </source>
</evidence>
<evidence type="ECO:0000313" key="12">
    <source>
        <dbReference type="Proteomes" id="UP001652700"/>
    </source>
</evidence>
<dbReference type="InterPro" id="IPR008366">
    <property type="entry name" value="NFAT"/>
</dbReference>
<dbReference type="GeneID" id="114332415"/>
<accession>A0ABM5KGC8</accession>
<dbReference type="EnsemblMetazoa" id="XM_050653299.1">
    <property type="protein sequence ID" value="XP_050509256.1"/>
    <property type="gene ID" value="LOC114332415"/>
</dbReference>
<comment type="subcellular location">
    <subcellularLocation>
        <location evidence="2">Cytoplasm</location>
    </subcellularLocation>
    <subcellularLocation>
        <location evidence="1">Nucleus</location>
    </subcellularLocation>
</comment>
<dbReference type="InterPro" id="IPR013783">
    <property type="entry name" value="Ig-like_fold"/>
</dbReference>
<dbReference type="PANTHER" id="PTHR12533:SF7">
    <property type="entry name" value="NFAT NUCLEAR FACTOR, ISOFORM B"/>
    <property type="match status" value="1"/>
</dbReference>
<dbReference type="Gene3D" id="2.60.40.10">
    <property type="entry name" value="Immunoglobulins"/>
    <property type="match status" value="1"/>
</dbReference>
<organism evidence="11 12">
    <name type="scientific">Diabrotica virgifera virgifera</name>
    <name type="common">western corn rootworm</name>
    <dbReference type="NCBI Taxonomy" id="50390"/>
    <lineage>
        <taxon>Eukaryota</taxon>
        <taxon>Metazoa</taxon>
        <taxon>Ecdysozoa</taxon>
        <taxon>Arthropoda</taxon>
        <taxon>Hexapoda</taxon>
        <taxon>Insecta</taxon>
        <taxon>Pterygota</taxon>
        <taxon>Neoptera</taxon>
        <taxon>Endopterygota</taxon>
        <taxon>Coleoptera</taxon>
        <taxon>Polyphaga</taxon>
        <taxon>Cucujiformia</taxon>
        <taxon>Chrysomeloidea</taxon>
        <taxon>Chrysomelidae</taxon>
        <taxon>Galerucinae</taxon>
        <taxon>Diabroticina</taxon>
        <taxon>Diabroticites</taxon>
        <taxon>Diabrotica</taxon>
    </lineage>
</organism>
<sequence length="1130" mass="123812">MVKGTPRSASASHYTPCQWPDGNSSRVTSSQWHLIEREAKKKNENEDILSERSSEKKDEPKMTLCTIPTPQTRAARRPGRPPSGKNCNGPLRQRDMPGKVRSSYRRNLDPCDNSNDSGIDFGDLHMDPHQHRLGTERLTWTGERAETKRQKVDIKLEDEEVNDGYCFPETVRTNKDNNNISLIRTAPTSSTPSLTMSTNTSSTVVRTVPRCVPLSSKQSSSGPVPLTTQLMATSRYTNVSLQILKQPEQQHRARYQTEGSRGAVKDREGNGFPVVQLVNYFKPATLQVFIGTDTGRIAPHMFYQACKVSGKNSTPCTERKIDGTCVIELQLDPAKDMSATCDCVGILKERNVDVEHRFPDQLGNRSKKKSTKCRMIFRTTITLEDGTIETLQVCSQPIVCTQPPGIPEISKKSLGSCPASGGLELFVFGKNFLKDTRVVFQQYEENHVRWEQTVTPDKEHLHQIHFVCVIPPYRRTDITVPVAVRLCVISSGKTSETHQFVYTPVNGVPSVMDEPAPPPPPPHQPPTFFKSTFWQSNVSISKREQDLDMMPPPESSMVPISTRRPSINLPSTSDSHSPPLHSLKQEYIDESSQGSIIEQERYRHMSESSLDAHHGDSNMSMINENSMMSHINENSNISVGNEDSIDLVRGGCMSRVTNICESSLDCGDSNMSTINEGSTCSNVLPSTPMLTDQNSTSMEKVMDLRMKMPMVTVADLVNTTAPSIAALQTFGIMEHPSAPLPNQSAQSVENYLSRIEAKPSLIPLTNPTGLLMKNDISQIISTEGSMFPNPKPPTMESCGVLNLREPMFPSSARPFMSSRTQNEVMNIVAKSESADVPEQTPPEQTNAMASSAITTVATAMDRSVPTPINTERLDALVNSTVESHLSPTRADSSPKGILINNLTSLVTAAPPEVMIPTHDVMLNSQASLMVPAMINTTMTTPSLGPAELSNPSPNLTSEVILNSQISPSLMCRSSSAIPPETLMAPSPNMSLCQTTTAVEQALLSSTSPQQSLLSTPQPVEIAAALTTGPENAVLLNAAVDLLQTQKKLSDLGTNLPASTSQLTTQAETFTQSFGSVSIPVKEMVPTTQADRTQNVDRMIPQSFTSLTENELISLINPSCFDQGNNNNTFR</sequence>
<feature type="compositionally biased region" description="Basic and acidic residues" evidence="9">
    <location>
        <begin position="34"/>
        <end position="61"/>
    </location>
</feature>
<name>A0ABM5KGC8_DIAVI</name>
<keyword evidence="4" id="KW-0597">Phosphoprotein</keyword>
<keyword evidence="8" id="KW-0539">Nucleus</keyword>
<keyword evidence="6" id="KW-0238">DNA-binding</keyword>
<evidence type="ECO:0000256" key="5">
    <source>
        <dbReference type="ARBA" id="ARBA00023015"/>
    </source>
</evidence>
<dbReference type="InterPro" id="IPR032397">
    <property type="entry name" value="RHD_dimer"/>
</dbReference>
<dbReference type="Gene3D" id="2.60.40.340">
    <property type="entry name" value="Rel homology domain (RHD), DNA-binding domain"/>
    <property type="match status" value="1"/>
</dbReference>
<dbReference type="InterPro" id="IPR011539">
    <property type="entry name" value="RHD_DNA_bind_dom"/>
</dbReference>
<dbReference type="SUPFAM" id="SSF49417">
    <property type="entry name" value="p53-like transcription factors"/>
    <property type="match status" value="1"/>
</dbReference>
<evidence type="ECO:0000256" key="3">
    <source>
        <dbReference type="ARBA" id="ARBA00022490"/>
    </source>
</evidence>
<dbReference type="RefSeq" id="XP_050509256.1">
    <property type="nucleotide sequence ID" value="XM_050653299.1"/>
</dbReference>
<evidence type="ECO:0000256" key="1">
    <source>
        <dbReference type="ARBA" id="ARBA00004123"/>
    </source>
</evidence>
<dbReference type="InterPro" id="IPR037059">
    <property type="entry name" value="RHD_DNA_bind_dom_sf"/>
</dbReference>
<dbReference type="SMART" id="SM00429">
    <property type="entry name" value="IPT"/>
    <property type="match status" value="1"/>
</dbReference>
<evidence type="ECO:0000256" key="4">
    <source>
        <dbReference type="ARBA" id="ARBA00022553"/>
    </source>
</evidence>
<reference evidence="11" key="1">
    <citation type="submission" date="2025-05" db="UniProtKB">
        <authorList>
            <consortium name="EnsemblMetazoa"/>
        </authorList>
    </citation>
    <scope>IDENTIFICATION</scope>
</reference>
<dbReference type="InterPro" id="IPR008967">
    <property type="entry name" value="p53-like_TF_DNA-bd_sf"/>
</dbReference>
<keyword evidence="5" id="KW-0805">Transcription regulation</keyword>
<evidence type="ECO:0000256" key="8">
    <source>
        <dbReference type="ARBA" id="ARBA00023242"/>
    </source>
</evidence>
<evidence type="ECO:0000256" key="9">
    <source>
        <dbReference type="SAM" id="MobiDB-lite"/>
    </source>
</evidence>
<feature type="domain" description="RHD" evidence="10">
    <location>
        <begin position="246"/>
        <end position="405"/>
    </location>
</feature>
<keyword evidence="12" id="KW-1185">Reference proteome</keyword>
<proteinExistence type="predicted"/>
<evidence type="ECO:0000259" key="10">
    <source>
        <dbReference type="PROSITE" id="PS50254"/>
    </source>
</evidence>
<dbReference type="PANTHER" id="PTHR12533">
    <property type="entry name" value="NFAT"/>
    <property type="match status" value="1"/>
</dbReference>
<evidence type="ECO:0000256" key="6">
    <source>
        <dbReference type="ARBA" id="ARBA00023125"/>
    </source>
</evidence>
<dbReference type="Pfam" id="PF16179">
    <property type="entry name" value="RHD_dimer"/>
    <property type="match status" value="1"/>
</dbReference>
<dbReference type="SUPFAM" id="SSF81296">
    <property type="entry name" value="E set domains"/>
    <property type="match status" value="1"/>
</dbReference>
<evidence type="ECO:0000313" key="11">
    <source>
        <dbReference type="EnsemblMetazoa" id="XP_050509256.1"/>
    </source>
</evidence>
<evidence type="ECO:0000256" key="2">
    <source>
        <dbReference type="ARBA" id="ARBA00004496"/>
    </source>
</evidence>
<dbReference type="Proteomes" id="UP001652700">
    <property type="component" value="Unplaced"/>
</dbReference>
<keyword evidence="7" id="KW-0804">Transcription</keyword>
<dbReference type="PROSITE" id="PS50254">
    <property type="entry name" value="REL_2"/>
    <property type="match status" value="1"/>
</dbReference>
<feature type="compositionally biased region" description="Polar residues" evidence="9">
    <location>
        <begin position="7"/>
        <end position="32"/>
    </location>
</feature>
<protein>
    <recommendedName>
        <fullName evidence="10">RHD domain-containing protein</fullName>
    </recommendedName>
</protein>